<dbReference type="InterPro" id="IPR017926">
    <property type="entry name" value="GATASE"/>
</dbReference>
<dbReference type="InterPro" id="IPR017456">
    <property type="entry name" value="CTP_synthase_N"/>
</dbReference>
<dbReference type="FunFam" id="3.40.50.880:FF:000005">
    <property type="entry name" value="CTP synthase"/>
    <property type="match status" value="1"/>
</dbReference>
<feature type="region of interest" description="Disordered" evidence="10">
    <location>
        <begin position="172"/>
        <end position="196"/>
    </location>
</feature>
<dbReference type="GO" id="GO:0097268">
    <property type="term" value="C:cytoophidium"/>
    <property type="evidence" value="ECO:0007669"/>
    <property type="project" value="TreeGrafter"/>
</dbReference>
<dbReference type="CDD" id="cd03113">
    <property type="entry name" value="CTPS_N"/>
    <property type="match status" value="1"/>
</dbReference>
<feature type="domain" description="CTP synthase N-terminal" evidence="12">
    <location>
        <begin position="698"/>
        <end position="940"/>
    </location>
</feature>
<dbReference type="SUPFAM" id="SSF52540">
    <property type="entry name" value="P-loop containing nucleoside triphosphate hydrolases"/>
    <property type="match status" value="1"/>
</dbReference>
<dbReference type="InterPro" id="IPR027417">
    <property type="entry name" value="P-loop_NTPase"/>
</dbReference>
<keyword evidence="3 9" id="KW-0436">Ligase</keyword>
<dbReference type="GO" id="GO:0005524">
    <property type="term" value="F:ATP binding"/>
    <property type="evidence" value="ECO:0007669"/>
    <property type="project" value="UniProtKB-KW"/>
</dbReference>
<evidence type="ECO:0000259" key="12">
    <source>
        <dbReference type="Pfam" id="PF06418"/>
    </source>
</evidence>
<dbReference type="FunFam" id="3.40.50.300:FF:000207">
    <property type="entry name" value="CTP synthase"/>
    <property type="match status" value="1"/>
</dbReference>
<gene>
    <name evidence="13" type="ORF">A1Q2_06430</name>
</gene>
<evidence type="ECO:0000313" key="14">
    <source>
        <dbReference type="Proteomes" id="UP000006757"/>
    </source>
</evidence>
<dbReference type="PANTHER" id="PTHR11550:SF0">
    <property type="entry name" value="CTP SYNTHASE-RELATED"/>
    <property type="match status" value="1"/>
</dbReference>
<evidence type="ECO:0000256" key="8">
    <source>
        <dbReference type="ARBA" id="ARBA00047781"/>
    </source>
</evidence>
<dbReference type="Gene3D" id="3.40.50.300">
    <property type="entry name" value="P-loop containing nucleotide triphosphate hydrolases"/>
    <property type="match status" value="1"/>
</dbReference>
<keyword evidence="4 9" id="KW-0547">Nucleotide-binding</keyword>
<dbReference type="InterPro" id="IPR033828">
    <property type="entry name" value="GATase1_CTP_Synthase"/>
</dbReference>
<dbReference type="InParanoid" id="K1VEG3"/>
<dbReference type="NCBIfam" id="NF003792">
    <property type="entry name" value="PRK05380.1"/>
    <property type="match status" value="1"/>
</dbReference>
<keyword evidence="5 9" id="KW-0067">ATP-binding</keyword>
<evidence type="ECO:0000256" key="5">
    <source>
        <dbReference type="ARBA" id="ARBA00022840"/>
    </source>
</evidence>
<dbReference type="GO" id="GO:0005737">
    <property type="term" value="C:cytoplasm"/>
    <property type="evidence" value="ECO:0007669"/>
    <property type="project" value="TreeGrafter"/>
</dbReference>
<dbReference type="GO" id="GO:0003883">
    <property type="term" value="F:CTP synthase activity"/>
    <property type="evidence" value="ECO:0007669"/>
    <property type="project" value="UniProtKB-UniRule"/>
</dbReference>
<comment type="similarity">
    <text evidence="2 9">Belongs to the CTP synthase family.</text>
</comment>
<dbReference type="GO" id="GO:0019856">
    <property type="term" value="P:pyrimidine nucleobase biosynthetic process"/>
    <property type="evidence" value="ECO:0007669"/>
    <property type="project" value="TreeGrafter"/>
</dbReference>
<comment type="catalytic activity">
    <reaction evidence="8 9">
        <text>UTP + L-glutamine + ATP + H2O = CTP + L-glutamate + ADP + phosphate + 2 H(+)</text>
        <dbReference type="Rhea" id="RHEA:26426"/>
        <dbReference type="ChEBI" id="CHEBI:15377"/>
        <dbReference type="ChEBI" id="CHEBI:15378"/>
        <dbReference type="ChEBI" id="CHEBI:29985"/>
        <dbReference type="ChEBI" id="CHEBI:30616"/>
        <dbReference type="ChEBI" id="CHEBI:37563"/>
        <dbReference type="ChEBI" id="CHEBI:43474"/>
        <dbReference type="ChEBI" id="CHEBI:46398"/>
        <dbReference type="ChEBI" id="CHEBI:58359"/>
        <dbReference type="ChEBI" id="CHEBI:456216"/>
        <dbReference type="EC" id="6.3.4.2"/>
    </reaction>
</comment>
<evidence type="ECO:0000256" key="4">
    <source>
        <dbReference type="ARBA" id="ARBA00022741"/>
    </source>
</evidence>
<feature type="domain" description="Glutamine amidotransferase" evidence="11">
    <location>
        <begin position="986"/>
        <end position="1222"/>
    </location>
</feature>
<feature type="region of interest" description="Disordered" evidence="10">
    <location>
        <begin position="262"/>
        <end position="320"/>
    </location>
</feature>
<comment type="caution">
    <text evidence="13">The sequence shown here is derived from an EMBL/GenBank/DDBJ whole genome shotgun (WGS) entry which is preliminary data.</text>
</comment>
<feature type="compositionally biased region" description="Basic and acidic residues" evidence="10">
    <location>
        <begin position="263"/>
        <end position="272"/>
    </location>
</feature>
<dbReference type="Pfam" id="PF06418">
    <property type="entry name" value="CTP_synth_N"/>
    <property type="match status" value="1"/>
</dbReference>
<feature type="region of interest" description="Disordered" evidence="10">
    <location>
        <begin position="540"/>
        <end position="612"/>
    </location>
</feature>
<evidence type="ECO:0000256" key="10">
    <source>
        <dbReference type="SAM" id="MobiDB-lite"/>
    </source>
</evidence>
<dbReference type="InterPro" id="IPR004468">
    <property type="entry name" value="CTP_synthase"/>
</dbReference>
<comment type="function">
    <text evidence="9">Catalyzes the ATP-dependent amination of UTP to CTP with either L-glutamine or ammonia as the source of nitrogen.</text>
</comment>
<feature type="region of interest" description="Disordered" evidence="10">
    <location>
        <begin position="31"/>
        <end position="88"/>
    </location>
</feature>
<dbReference type="PROSITE" id="PS51273">
    <property type="entry name" value="GATASE_TYPE_1"/>
    <property type="match status" value="1"/>
</dbReference>
<name>K1VEG3_TRIAC</name>
<dbReference type="GO" id="GO:0042802">
    <property type="term" value="F:identical protein binding"/>
    <property type="evidence" value="ECO:0007669"/>
    <property type="project" value="TreeGrafter"/>
</dbReference>
<evidence type="ECO:0000256" key="3">
    <source>
        <dbReference type="ARBA" id="ARBA00022598"/>
    </source>
</evidence>
<evidence type="ECO:0000259" key="11">
    <source>
        <dbReference type="Pfam" id="PF00117"/>
    </source>
</evidence>
<feature type="compositionally biased region" description="Low complexity" evidence="10">
    <location>
        <begin position="292"/>
        <end position="306"/>
    </location>
</feature>
<dbReference type="Gene3D" id="3.40.50.880">
    <property type="match status" value="1"/>
</dbReference>
<evidence type="ECO:0000256" key="6">
    <source>
        <dbReference type="ARBA" id="ARBA00022962"/>
    </source>
</evidence>
<dbReference type="Proteomes" id="UP000006757">
    <property type="component" value="Unassembled WGS sequence"/>
</dbReference>
<dbReference type="EC" id="6.3.4.2" evidence="9"/>
<evidence type="ECO:0000256" key="9">
    <source>
        <dbReference type="RuleBase" id="RU810713"/>
    </source>
</evidence>
<dbReference type="EMBL" id="AMBO01000373">
    <property type="protein sequence ID" value="EKC99230.1"/>
    <property type="molecule type" value="Genomic_DNA"/>
</dbReference>
<evidence type="ECO:0000256" key="2">
    <source>
        <dbReference type="ARBA" id="ARBA00007533"/>
    </source>
</evidence>
<keyword evidence="7 9" id="KW-0665">Pyrimidine biosynthesis</keyword>
<sequence>MEPPLHSRSRSSSSHLPFNLGKNGSFARLARLVGLSPNTQPDSELSDGDEPTSASTSDAGEFYADYDDEDDDDDDSHDNDGPSEEVDEQSLLWDAQTALIAHRPSLAAKYYSTAALPPFRSAPACLALGNLLARGSGLSQSETDSVAASPVRENLAIESNAPASPTSWFSSLFRSASPPPSPATEKQPRRLVTNGWSLPTDGKRVVRDVEGMGRAGGWLILGVGWLIDDEVDRSVVTPAPYRHQHVPAQSPTVEDNMIVFSSKGKESADRPSRSPTAHDPSDPDGRVQTAPSVASSVTDSTDYSTVLRTPGEGSGDRASDENTIKLMYDLIMTLLQLYRHGHIQRHDPVALPPIPFSQLPQALRPHGDKEKGRNVWYLGGVVAARVLELPLLHITTLSTESRQKRDGVIIMAQYILGATSSPRVAEECFKNIVKQGPCGLPIPDDLIRQALRRVNIMIKSAGGTPMTQAEMDAYPFPSGRAHRASVSSAGAESFAQSSLKLMTPVKSSASLTSLSCDTPLIDNPHDSSAINALRRVQRRQDKLRRNLSTNSAPDAGRWPGLNRSASRVTVPSSQKKLSAPPSPVETKKTRSPSVVSTPEMRRPSSTSPLGRRRLPFEPTEAVASIDPELAALELSSALTKHVTCSVCGADGVNFPNCRKCGLTFCSRPCRIDGAGNGKRHICGAFESLFLGLKVLLILTGLLLKTAGYKVTSIKIDPYMNIDAGTMAPTEHGEVYVLNDGGETDLDLGNYERYLDVSLGKDNNITTGKVYQHVIERERRGDYLGKTVQIVPHLTNAIQEWVERVSKMSADETGEEPDVCIIELGGTVGDIESAPFVEAMRQFQFRVGHDNFALIYVSLIPYLGGEQKTKPTQAGIRDLRGLGLVPDFVPLLPATTEKISMFCHVSPQQVLGVHNVSSTYHVPLLLREQGLIQLLQKRLALTSIDVSPKLKAKGEDLYQRWRDMTVGSERFFDTVPIVLVGKYTTLEDSYMSVVKALEHASMRVGRKLKLSWVDSSSLEPEMETEDPVRYHNAWRDLCSAKGIIVPGGFGIRGTEGMIIAAKWAREQNVPFLGICLGFQVAVIEWARNVIGLENAHSAELVKDTPHPVICFMPEISKTHMGGTMRLGLRPTVFEPNTENTKLRRLYGSKNVAWERHRHRYEVEPRYVEQLESKGGLRFTGKDERGERMQMLELDGHPYFVGLQAHPEFCSRPLNPSPPFLGLIAAACGQDVLQEQLAANENGGYMDPHPESAKVVPASVAATEGAKGRKQSVEGIRVTCEDADDLADGIEGVKVGA</sequence>
<dbReference type="PANTHER" id="PTHR11550">
    <property type="entry name" value="CTP SYNTHASE"/>
    <property type="match status" value="1"/>
</dbReference>
<dbReference type="GO" id="GO:0044210">
    <property type="term" value="P:'de novo' CTP biosynthetic process"/>
    <property type="evidence" value="ECO:0007669"/>
    <property type="project" value="UniProtKB-UniRule"/>
</dbReference>
<keyword evidence="6 9" id="KW-0315">Glutamine amidotransferase</keyword>
<evidence type="ECO:0000256" key="7">
    <source>
        <dbReference type="ARBA" id="ARBA00022975"/>
    </source>
</evidence>
<accession>K1VEG3</accession>
<dbReference type="InterPro" id="IPR029062">
    <property type="entry name" value="Class_I_gatase-like"/>
</dbReference>
<dbReference type="OrthoDB" id="1739076at2759"/>
<dbReference type="Pfam" id="PF00117">
    <property type="entry name" value="GATase"/>
    <property type="match status" value="1"/>
</dbReference>
<dbReference type="eggNOG" id="KOG2387">
    <property type="taxonomic scope" value="Eukaryota"/>
</dbReference>
<dbReference type="STRING" id="1220162.K1VEG3"/>
<organism evidence="13 14">
    <name type="scientific">Trichosporon asahii var. asahii (strain CBS 8904)</name>
    <name type="common">Yeast</name>
    <dbReference type="NCBI Taxonomy" id="1220162"/>
    <lineage>
        <taxon>Eukaryota</taxon>
        <taxon>Fungi</taxon>
        <taxon>Dikarya</taxon>
        <taxon>Basidiomycota</taxon>
        <taxon>Agaricomycotina</taxon>
        <taxon>Tremellomycetes</taxon>
        <taxon>Trichosporonales</taxon>
        <taxon>Trichosporonaceae</taxon>
        <taxon>Trichosporon</taxon>
    </lineage>
</organism>
<feature type="compositionally biased region" description="Polar residues" evidence="10">
    <location>
        <begin position="563"/>
        <end position="576"/>
    </location>
</feature>
<dbReference type="NCBIfam" id="TIGR00337">
    <property type="entry name" value="PyrG"/>
    <property type="match status" value="1"/>
</dbReference>
<reference evidence="13 14" key="1">
    <citation type="journal article" date="2012" name="Eukaryot. Cell">
        <title>Genome sequence of the Trichosporon asahii environmental strain CBS 8904.</title>
        <authorList>
            <person name="Yang R.Y."/>
            <person name="Li H.T."/>
            <person name="Zhu H."/>
            <person name="Zhou G.P."/>
            <person name="Wang M."/>
            <person name="Wang L."/>
        </authorList>
    </citation>
    <scope>NUCLEOTIDE SEQUENCE [LARGE SCALE GENOMIC DNA]</scope>
    <source>
        <strain evidence="13 14">CBS 8904</strain>
    </source>
</reference>
<evidence type="ECO:0000256" key="1">
    <source>
        <dbReference type="ARBA" id="ARBA00005171"/>
    </source>
</evidence>
<dbReference type="HOGENOM" id="CLU_006414_0_0_1"/>
<dbReference type="UniPathway" id="UPA00159">
    <property type="reaction ID" value="UER00277"/>
</dbReference>
<dbReference type="SUPFAM" id="SSF52317">
    <property type="entry name" value="Class I glutamine amidotransferase-like"/>
    <property type="match status" value="1"/>
</dbReference>
<protein>
    <recommendedName>
        <fullName evidence="9">CTP synthase</fullName>
        <ecNumber evidence="9">6.3.4.2</ecNumber>
    </recommendedName>
    <alternativeName>
        <fullName evidence="9">UTP--ammonia ligase</fullName>
    </alternativeName>
</protein>
<dbReference type="CDD" id="cd01746">
    <property type="entry name" value="GATase1_CTP_Synthase"/>
    <property type="match status" value="1"/>
</dbReference>
<proteinExistence type="inferred from homology"/>
<evidence type="ECO:0000313" key="13">
    <source>
        <dbReference type="EMBL" id="EKC99230.1"/>
    </source>
</evidence>
<keyword evidence="14" id="KW-1185">Reference proteome</keyword>
<feature type="compositionally biased region" description="Acidic residues" evidence="10">
    <location>
        <begin position="64"/>
        <end position="88"/>
    </location>
</feature>
<comment type="pathway">
    <text evidence="1 9">Pyrimidine metabolism; CTP biosynthesis via de novo pathway; CTP from UDP: step 2/2.</text>
</comment>